<organism evidence="2 3">
    <name type="scientific">Dechloromonas denitrificans</name>
    <dbReference type="NCBI Taxonomy" id="281362"/>
    <lineage>
        <taxon>Bacteria</taxon>
        <taxon>Pseudomonadati</taxon>
        <taxon>Pseudomonadota</taxon>
        <taxon>Betaproteobacteria</taxon>
        <taxon>Rhodocyclales</taxon>
        <taxon>Azonexaceae</taxon>
        <taxon>Dechloromonas</taxon>
    </lineage>
</organism>
<reference evidence="2 3" key="1">
    <citation type="submission" date="2015-12" db="EMBL/GenBank/DDBJ databases">
        <title>Nitrous oxide reduction kinetics distinguish bacteria harboring typical versus atypical NosZ.</title>
        <authorList>
            <person name="Yoon S."/>
            <person name="Nissen S."/>
            <person name="Park D."/>
            <person name="Sanford R.A."/>
            <person name="Loeffler F.E."/>
        </authorList>
    </citation>
    <scope>NUCLEOTIDE SEQUENCE [LARGE SCALE GENOMIC DNA]</scope>
    <source>
        <strain evidence="2 3">ATCC BAA-841</strain>
    </source>
</reference>
<proteinExistence type="predicted"/>
<comment type="caution">
    <text evidence="2">The sequence shown here is derived from an EMBL/GenBank/DDBJ whole genome shotgun (WGS) entry which is preliminary data.</text>
</comment>
<evidence type="ECO:0008006" key="4">
    <source>
        <dbReference type="Google" id="ProtNLM"/>
    </source>
</evidence>
<accession>A0A133XLI9</accession>
<dbReference type="Proteomes" id="UP000070186">
    <property type="component" value="Unassembled WGS sequence"/>
</dbReference>
<evidence type="ECO:0000256" key="1">
    <source>
        <dbReference type="SAM" id="MobiDB-lite"/>
    </source>
</evidence>
<keyword evidence="3" id="KW-1185">Reference proteome</keyword>
<dbReference type="STRING" id="281362.AT959_05480"/>
<protein>
    <recommendedName>
        <fullName evidence="4">Carboxypeptidase regulatory-like domain-containing protein</fullName>
    </recommendedName>
</protein>
<gene>
    <name evidence="2" type="ORF">AT959_05480</name>
</gene>
<name>A0A133XLI9_9RHOO</name>
<feature type="compositionally biased region" description="Polar residues" evidence="1">
    <location>
        <begin position="10"/>
        <end position="19"/>
    </location>
</feature>
<dbReference type="EMBL" id="LODL01000010">
    <property type="protein sequence ID" value="KXB31797.1"/>
    <property type="molecule type" value="Genomic_DNA"/>
</dbReference>
<evidence type="ECO:0000313" key="3">
    <source>
        <dbReference type="Proteomes" id="UP000070186"/>
    </source>
</evidence>
<dbReference type="AlphaFoldDB" id="A0A133XLI9"/>
<evidence type="ECO:0000313" key="2">
    <source>
        <dbReference type="EMBL" id="KXB31797.1"/>
    </source>
</evidence>
<feature type="region of interest" description="Disordered" evidence="1">
    <location>
        <begin position="1"/>
        <end position="29"/>
    </location>
</feature>
<sequence>MQASEVGDNAKSNATSVSQADIPWMSGGIGEEARDEMRKAASSYNVHIVFSNRQGSYLADIPFAVAGRDGRQIISGVSEGPLLYVKLPPAVYRISAQIDGAWQHRRIQAGTTGRPLRMGFVSRGE</sequence>